<keyword evidence="10" id="KW-1133">Transmembrane helix</keyword>
<dbReference type="InterPro" id="IPR036097">
    <property type="entry name" value="HisK_dim/P_sf"/>
</dbReference>
<evidence type="ECO:0000313" key="16">
    <source>
        <dbReference type="Proteomes" id="UP000594759"/>
    </source>
</evidence>
<dbReference type="PANTHER" id="PTHR42878">
    <property type="entry name" value="TWO-COMPONENT HISTIDINE KINASE"/>
    <property type="match status" value="1"/>
</dbReference>
<dbReference type="Gene3D" id="3.30.450.20">
    <property type="entry name" value="PAS domain"/>
    <property type="match status" value="1"/>
</dbReference>
<dbReference type="GO" id="GO:0030295">
    <property type="term" value="F:protein kinase activator activity"/>
    <property type="evidence" value="ECO:0007669"/>
    <property type="project" value="TreeGrafter"/>
</dbReference>
<evidence type="ECO:0000256" key="4">
    <source>
        <dbReference type="ARBA" id="ARBA00022553"/>
    </source>
</evidence>
<comment type="catalytic activity">
    <reaction evidence="1">
        <text>ATP + protein L-histidine = ADP + protein N-phospho-L-histidine.</text>
        <dbReference type="EC" id="2.7.13.3"/>
    </reaction>
</comment>
<dbReference type="Pfam" id="PF00989">
    <property type="entry name" value="PAS"/>
    <property type="match status" value="1"/>
</dbReference>
<dbReference type="InterPro" id="IPR000014">
    <property type="entry name" value="PAS"/>
</dbReference>
<organism evidence="15 16">
    <name type="scientific">Pedobacter endophyticus</name>
    <dbReference type="NCBI Taxonomy" id="2789740"/>
    <lineage>
        <taxon>Bacteria</taxon>
        <taxon>Pseudomonadati</taxon>
        <taxon>Bacteroidota</taxon>
        <taxon>Sphingobacteriia</taxon>
        <taxon>Sphingobacteriales</taxon>
        <taxon>Sphingobacteriaceae</taxon>
        <taxon>Pedobacter</taxon>
    </lineage>
</organism>
<name>A0A7U3SQF0_9SPHI</name>
<keyword evidence="7" id="KW-0547">Nucleotide-binding</keyword>
<evidence type="ECO:0000256" key="9">
    <source>
        <dbReference type="ARBA" id="ARBA00022840"/>
    </source>
</evidence>
<proteinExistence type="predicted"/>
<dbReference type="GO" id="GO:0000156">
    <property type="term" value="F:phosphorelay response regulator activity"/>
    <property type="evidence" value="ECO:0007669"/>
    <property type="project" value="TreeGrafter"/>
</dbReference>
<evidence type="ECO:0000256" key="3">
    <source>
        <dbReference type="ARBA" id="ARBA00012438"/>
    </source>
</evidence>
<dbReference type="InterPro" id="IPR004358">
    <property type="entry name" value="Sig_transdc_His_kin-like_C"/>
</dbReference>
<protein>
    <recommendedName>
        <fullName evidence="3">histidine kinase</fullName>
        <ecNumber evidence="3">2.7.13.3</ecNumber>
    </recommendedName>
</protein>
<dbReference type="InterPro" id="IPR003594">
    <property type="entry name" value="HATPase_dom"/>
</dbReference>
<evidence type="ECO:0000256" key="11">
    <source>
        <dbReference type="ARBA" id="ARBA00023012"/>
    </source>
</evidence>
<evidence type="ECO:0000259" key="13">
    <source>
        <dbReference type="PROSITE" id="PS50109"/>
    </source>
</evidence>
<evidence type="ECO:0000256" key="7">
    <source>
        <dbReference type="ARBA" id="ARBA00022741"/>
    </source>
</evidence>
<dbReference type="PRINTS" id="PR00344">
    <property type="entry name" value="BCTRLSENSOR"/>
</dbReference>
<evidence type="ECO:0000256" key="1">
    <source>
        <dbReference type="ARBA" id="ARBA00000085"/>
    </source>
</evidence>
<keyword evidence="9" id="KW-0067">ATP-binding</keyword>
<dbReference type="NCBIfam" id="TIGR00229">
    <property type="entry name" value="sensory_box"/>
    <property type="match status" value="1"/>
</dbReference>
<dbReference type="InterPro" id="IPR035965">
    <property type="entry name" value="PAS-like_dom_sf"/>
</dbReference>
<dbReference type="Pfam" id="PF00512">
    <property type="entry name" value="HisKA"/>
    <property type="match status" value="1"/>
</dbReference>
<dbReference type="PANTHER" id="PTHR42878:SF7">
    <property type="entry name" value="SENSOR HISTIDINE KINASE GLRK"/>
    <property type="match status" value="1"/>
</dbReference>
<dbReference type="CDD" id="cd00130">
    <property type="entry name" value="PAS"/>
    <property type="match status" value="1"/>
</dbReference>
<evidence type="ECO:0000256" key="10">
    <source>
        <dbReference type="ARBA" id="ARBA00022989"/>
    </source>
</evidence>
<keyword evidence="8 15" id="KW-0418">Kinase</keyword>
<evidence type="ECO:0000256" key="2">
    <source>
        <dbReference type="ARBA" id="ARBA00004141"/>
    </source>
</evidence>
<evidence type="ECO:0000256" key="5">
    <source>
        <dbReference type="ARBA" id="ARBA00022679"/>
    </source>
</evidence>
<dbReference type="GO" id="GO:0007234">
    <property type="term" value="P:osmosensory signaling via phosphorelay pathway"/>
    <property type="evidence" value="ECO:0007669"/>
    <property type="project" value="TreeGrafter"/>
</dbReference>
<keyword evidence="16" id="KW-1185">Reference proteome</keyword>
<evidence type="ECO:0000256" key="12">
    <source>
        <dbReference type="ARBA" id="ARBA00023136"/>
    </source>
</evidence>
<dbReference type="GO" id="GO:0005524">
    <property type="term" value="F:ATP binding"/>
    <property type="evidence" value="ECO:0007669"/>
    <property type="project" value="UniProtKB-KW"/>
</dbReference>
<keyword evidence="12" id="KW-0472">Membrane</keyword>
<dbReference type="Gene3D" id="3.30.565.10">
    <property type="entry name" value="Histidine kinase-like ATPase, C-terminal domain"/>
    <property type="match status" value="1"/>
</dbReference>
<dbReference type="InterPro" id="IPR005467">
    <property type="entry name" value="His_kinase_dom"/>
</dbReference>
<dbReference type="EMBL" id="CP064939">
    <property type="protein sequence ID" value="QPH38899.1"/>
    <property type="molecule type" value="Genomic_DNA"/>
</dbReference>
<dbReference type="InterPro" id="IPR036890">
    <property type="entry name" value="HATPase_C_sf"/>
</dbReference>
<dbReference type="InterPro" id="IPR003661">
    <property type="entry name" value="HisK_dim/P_dom"/>
</dbReference>
<dbReference type="CDD" id="cd00082">
    <property type="entry name" value="HisKA"/>
    <property type="match status" value="1"/>
</dbReference>
<dbReference type="GO" id="GO:0000155">
    <property type="term" value="F:phosphorelay sensor kinase activity"/>
    <property type="evidence" value="ECO:0007669"/>
    <property type="project" value="InterPro"/>
</dbReference>
<dbReference type="SMART" id="SM00388">
    <property type="entry name" value="HisKA"/>
    <property type="match status" value="1"/>
</dbReference>
<dbReference type="SUPFAM" id="SSF47384">
    <property type="entry name" value="Homodimeric domain of signal transducing histidine kinase"/>
    <property type="match status" value="1"/>
</dbReference>
<accession>A0A7U3SQF0</accession>
<dbReference type="KEGG" id="pex:IZT61_17805"/>
<feature type="domain" description="Histidine kinase" evidence="13">
    <location>
        <begin position="157"/>
        <end position="367"/>
    </location>
</feature>
<dbReference type="PROSITE" id="PS50112">
    <property type="entry name" value="PAS"/>
    <property type="match status" value="1"/>
</dbReference>
<reference evidence="15 16" key="1">
    <citation type="submission" date="2020-11" db="EMBL/GenBank/DDBJ databases">
        <title>Pedobacter endophytica, an endophytic bacteria isolated form Carex pumila.</title>
        <authorList>
            <person name="Peng Y."/>
            <person name="Jiang L."/>
            <person name="Lee J."/>
        </authorList>
    </citation>
    <scope>NUCLEOTIDE SEQUENCE [LARGE SCALE GENOMIC DNA]</scope>
    <source>
        <strain evidence="15 16">JBR3-12</strain>
    </source>
</reference>
<dbReference type="PROSITE" id="PS50109">
    <property type="entry name" value="HIS_KIN"/>
    <property type="match status" value="1"/>
</dbReference>
<dbReference type="SMART" id="SM00387">
    <property type="entry name" value="HATPase_c"/>
    <property type="match status" value="1"/>
</dbReference>
<dbReference type="Proteomes" id="UP000594759">
    <property type="component" value="Chromosome"/>
</dbReference>
<evidence type="ECO:0000259" key="14">
    <source>
        <dbReference type="PROSITE" id="PS50112"/>
    </source>
</evidence>
<evidence type="ECO:0000256" key="8">
    <source>
        <dbReference type="ARBA" id="ARBA00022777"/>
    </source>
</evidence>
<keyword evidence="5" id="KW-0808">Transferase</keyword>
<keyword evidence="4" id="KW-0597">Phosphoprotein</keyword>
<sequence length="367" mass="41095">MDLISNEHDYEDFLENSLSGYFSTDQNGRIRSANSKMLEWLGCEMEEVLGKRVSSFLTVGSRMFYETHLLPLLKLNGAFEEVSVELLALDGSKLKVLMNAYERKSVDGKISFMRMNFYRATERNLYEENLRHSIYSGENTLKEEREFATLREQFIAVLGHDLRNPLGAIKSGTSLLKRSAQSDREKSILATIERSTSRMEELITNVMDFARVRMGAGISLERKEVLLEPILRHIVEELTIKFPARDVITDFQIEDNILCDGNRISQLLSNLLANAITHGAASDPVTIIAKLENGKFILKISNGGSPIPENTLKDLFEPFTREATSPSQQGLGLGLYIASQIAIAHNGTLTASSGLHETCFTFMMPSA</sequence>
<evidence type="ECO:0000256" key="6">
    <source>
        <dbReference type="ARBA" id="ARBA00022692"/>
    </source>
</evidence>
<gene>
    <name evidence="15" type="ORF">IZT61_17805</name>
</gene>
<dbReference type="RefSeq" id="WP_196098374.1">
    <property type="nucleotide sequence ID" value="NZ_CP064939.1"/>
</dbReference>
<dbReference type="EC" id="2.7.13.3" evidence="3"/>
<feature type="domain" description="PAS" evidence="14">
    <location>
        <begin position="6"/>
        <end position="51"/>
    </location>
</feature>
<dbReference type="SUPFAM" id="SSF55874">
    <property type="entry name" value="ATPase domain of HSP90 chaperone/DNA topoisomerase II/histidine kinase"/>
    <property type="match status" value="1"/>
</dbReference>
<dbReference type="GO" id="GO:0016020">
    <property type="term" value="C:membrane"/>
    <property type="evidence" value="ECO:0007669"/>
    <property type="project" value="UniProtKB-SubCell"/>
</dbReference>
<dbReference type="InterPro" id="IPR050351">
    <property type="entry name" value="BphY/WalK/GraS-like"/>
</dbReference>
<keyword evidence="6" id="KW-0812">Transmembrane</keyword>
<dbReference type="SMART" id="SM00091">
    <property type="entry name" value="PAS"/>
    <property type="match status" value="1"/>
</dbReference>
<dbReference type="InterPro" id="IPR013767">
    <property type="entry name" value="PAS_fold"/>
</dbReference>
<keyword evidence="11" id="KW-0902">Two-component regulatory system</keyword>
<dbReference type="AlphaFoldDB" id="A0A7U3SQF0"/>
<dbReference type="SUPFAM" id="SSF55785">
    <property type="entry name" value="PYP-like sensor domain (PAS domain)"/>
    <property type="match status" value="1"/>
</dbReference>
<dbReference type="GO" id="GO:0006355">
    <property type="term" value="P:regulation of DNA-templated transcription"/>
    <property type="evidence" value="ECO:0007669"/>
    <property type="project" value="InterPro"/>
</dbReference>
<dbReference type="Gene3D" id="1.10.287.130">
    <property type="match status" value="1"/>
</dbReference>
<evidence type="ECO:0000313" key="15">
    <source>
        <dbReference type="EMBL" id="QPH38899.1"/>
    </source>
</evidence>
<dbReference type="Pfam" id="PF02518">
    <property type="entry name" value="HATPase_c"/>
    <property type="match status" value="1"/>
</dbReference>
<comment type="subcellular location">
    <subcellularLocation>
        <location evidence="2">Membrane</location>
        <topology evidence="2">Multi-pass membrane protein</topology>
    </subcellularLocation>
</comment>